<feature type="region of interest" description="Disordered" evidence="1">
    <location>
        <begin position="263"/>
        <end position="319"/>
    </location>
</feature>
<dbReference type="PANTHER" id="PTHR33110">
    <property type="entry name" value="F-BOX/KELCH-REPEAT PROTEIN-RELATED"/>
    <property type="match status" value="1"/>
</dbReference>
<dbReference type="Gene3D" id="1.20.1280.50">
    <property type="match status" value="1"/>
</dbReference>
<evidence type="ECO:0000256" key="1">
    <source>
        <dbReference type="SAM" id="MobiDB-lite"/>
    </source>
</evidence>
<proteinExistence type="predicted"/>
<evidence type="ECO:0000313" key="3">
    <source>
        <dbReference type="EMBL" id="CAL5001331.1"/>
    </source>
</evidence>
<protein>
    <recommendedName>
        <fullName evidence="2">KIB1-4 beta-propeller domain-containing protein</fullName>
    </recommendedName>
</protein>
<dbReference type="AlphaFoldDB" id="A0ABC9BH02"/>
<dbReference type="Pfam" id="PF03478">
    <property type="entry name" value="Beta-prop_KIB1-4"/>
    <property type="match status" value="2"/>
</dbReference>
<reference evidence="3 4" key="2">
    <citation type="submission" date="2024-10" db="EMBL/GenBank/DDBJ databases">
        <authorList>
            <person name="Ryan C."/>
        </authorList>
    </citation>
    <scope>NUCLEOTIDE SEQUENCE [LARGE SCALE GENOMIC DNA]</scope>
</reference>
<sequence>MASAEISTSPCSSWSDLLPDLLGLVIAGLPFPADRSRFRAVCRAWHSVARHHMRQLPWIVLPDGSFCTVGDDGAAFFSRIAGLPENVTCLGSAADGWLALDSTDDVFRRTNIAERFCVDRSLRQPRCDVKHAHAYLLHDPFSGETVPLPELDSIAGDVAETFEIRKVLMRSTTDDVIAVTTSNWNCNIILCRPGKGSCVLDYLRVIDVAFHGDQRLYGITPEEELVAIDLAEDDRGKPIVTKLRRVIKQPLADGEEDPWLWMYRDDYSDDDDDGNVSNESSSDQEDEAGNSDYDNDDIGSSNEEAEQESHSFNGDGQVPDGVVIVEDKETPYQPMGYIVTTRRLVQSSSGELLMVRHHQQAPRFSRACTRGVEIFRADIKAGKWVPVNALAQGEALFLSRSFCKSTGAYGGIEEGCIYFADMDDVFDTKCWAPRLLGRPEQWSRAAQPLLTWLFPPQLLV</sequence>
<feature type="domain" description="KIB1-4 beta-propeller" evidence="2">
    <location>
        <begin position="325"/>
        <end position="424"/>
    </location>
</feature>
<dbReference type="EMBL" id="OZ075136">
    <property type="protein sequence ID" value="CAL5001331.1"/>
    <property type="molecule type" value="Genomic_DNA"/>
</dbReference>
<name>A0ABC9BH02_9POAL</name>
<keyword evidence="4" id="KW-1185">Reference proteome</keyword>
<gene>
    <name evidence="3" type="ORF">URODEC1_LOCUS65329</name>
</gene>
<organism evidence="3 4">
    <name type="scientific">Urochloa decumbens</name>
    <dbReference type="NCBI Taxonomy" id="240449"/>
    <lineage>
        <taxon>Eukaryota</taxon>
        <taxon>Viridiplantae</taxon>
        <taxon>Streptophyta</taxon>
        <taxon>Embryophyta</taxon>
        <taxon>Tracheophyta</taxon>
        <taxon>Spermatophyta</taxon>
        <taxon>Magnoliopsida</taxon>
        <taxon>Liliopsida</taxon>
        <taxon>Poales</taxon>
        <taxon>Poaceae</taxon>
        <taxon>PACMAD clade</taxon>
        <taxon>Panicoideae</taxon>
        <taxon>Panicodae</taxon>
        <taxon>Paniceae</taxon>
        <taxon>Melinidinae</taxon>
        <taxon>Urochloa</taxon>
    </lineage>
</organism>
<dbReference type="InterPro" id="IPR005174">
    <property type="entry name" value="KIB1-4_b-propeller"/>
</dbReference>
<dbReference type="PANTHER" id="PTHR33110:SF82">
    <property type="entry name" value="OS07G0500250 PROTEIN"/>
    <property type="match status" value="1"/>
</dbReference>
<evidence type="ECO:0000313" key="4">
    <source>
        <dbReference type="Proteomes" id="UP001497457"/>
    </source>
</evidence>
<feature type="domain" description="KIB1-4 beta-propeller" evidence="2">
    <location>
        <begin position="87"/>
        <end position="241"/>
    </location>
</feature>
<evidence type="ECO:0000259" key="2">
    <source>
        <dbReference type="Pfam" id="PF03478"/>
    </source>
</evidence>
<feature type="compositionally biased region" description="Acidic residues" evidence="1">
    <location>
        <begin position="282"/>
        <end position="297"/>
    </location>
</feature>
<accession>A0ABC9BH02</accession>
<reference evidence="4" key="1">
    <citation type="submission" date="2024-06" db="EMBL/GenBank/DDBJ databases">
        <authorList>
            <person name="Ryan C."/>
        </authorList>
    </citation>
    <scope>NUCLEOTIDE SEQUENCE [LARGE SCALE GENOMIC DNA]</scope>
</reference>
<dbReference type="Proteomes" id="UP001497457">
    <property type="component" value="Chromosome 26rd"/>
</dbReference>